<accession>A0A6L6QD54</accession>
<protein>
    <submittedName>
        <fullName evidence="2">Uncharacterized protein</fullName>
    </submittedName>
</protein>
<evidence type="ECO:0000256" key="1">
    <source>
        <dbReference type="SAM" id="Phobius"/>
    </source>
</evidence>
<reference evidence="2 3" key="1">
    <citation type="submission" date="2019-11" db="EMBL/GenBank/DDBJ databases">
        <title>Type strains purchased from KCTC, JCM and DSMZ.</title>
        <authorList>
            <person name="Lu H."/>
        </authorList>
    </citation>
    <scope>NUCLEOTIDE SEQUENCE [LARGE SCALE GENOMIC DNA]</scope>
    <source>
        <strain evidence="2 3">JCM 31587</strain>
    </source>
</reference>
<name>A0A6L6QD54_9BURK</name>
<dbReference type="OrthoDB" id="9851212at2"/>
<gene>
    <name evidence="2" type="ORF">GM658_06000</name>
</gene>
<keyword evidence="3" id="KW-1185">Reference proteome</keyword>
<dbReference type="AlphaFoldDB" id="A0A6L6QD54"/>
<dbReference type="Proteomes" id="UP000472320">
    <property type="component" value="Unassembled WGS sequence"/>
</dbReference>
<evidence type="ECO:0000313" key="2">
    <source>
        <dbReference type="EMBL" id="MTW10150.1"/>
    </source>
</evidence>
<keyword evidence="1" id="KW-0812">Transmembrane</keyword>
<proteinExistence type="predicted"/>
<keyword evidence="1" id="KW-1133">Transmembrane helix</keyword>
<organism evidence="2 3">
    <name type="scientific">Massilia eburnea</name>
    <dbReference type="NCBI Taxonomy" id="1776165"/>
    <lineage>
        <taxon>Bacteria</taxon>
        <taxon>Pseudomonadati</taxon>
        <taxon>Pseudomonadota</taxon>
        <taxon>Betaproteobacteria</taxon>
        <taxon>Burkholderiales</taxon>
        <taxon>Oxalobacteraceae</taxon>
        <taxon>Telluria group</taxon>
        <taxon>Massilia</taxon>
    </lineage>
</organism>
<comment type="caution">
    <text evidence="2">The sequence shown here is derived from an EMBL/GenBank/DDBJ whole genome shotgun (WGS) entry which is preliminary data.</text>
</comment>
<dbReference type="EMBL" id="WNKX01000003">
    <property type="protein sequence ID" value="MTW10150.1"/>
    <property type="molecule type" value="Genomic_DNA"/>
</dbReference>
<feature type="transmembrane region" description="Helical" evidence="1">
    <location>
        <begin position="32"/>
        <end position="52"/>
    </location>
</feature>
<keyword evidence="1" id="KW-0472">Membrane</keyword>
<evidence type="ECO:0000313" key="3">
    <source>
        <dbReference type="Proteomes" id="UP000472320"/>
    </source>
</evidence>
<sequence>MRYLKLWVFTAAIAFFLAALLAIKSEFPVIMAAGVLGAVAVSIIFMLVLFIVKLAKRENIHSDFEPSQSDMRRSLNGFDAEGKLMIYSWLWRGGR</sequence>
<dbReference type="RefSeq" id="WP_155453085.1">
    <property type="nucleotide sequence ID" value="NZ_WNKX01000003.1"/>
</dbReference>